<comment type="caution">
    <text evidence="3">The sequence shown here is derived from an EMBL/GenBank/DDBJ whole genome shotgun (WGS) entry which is preliminary data.</text>
</comment>
<name>A0A0A6P262_9GAMM</name>
<feature type="region of interest" description="Disordered" evidence="1">
    <location>
        <begin position="14"/>
        <end position="37"/>
    </location>
</feature>
<evidence type="ECO:0000256" key="1">
    <source>
        <dbReference type="SAM" id="MobiDB-lite"/>
    </source>
</evidence>
<accession>A0A0A6P262</accession>
<dbReference type="AlphaFoldDB" id="A0A0A6P262"/>
<evidence type="ECO:0000313" key="4">
    <source>
        <dbReference type="Proteomes" id="UP000076962"/>
    </source>
</evidence>
<protein>
    <submittedName>
        <fullName evidence="3">Protein containing DUF1566</fullName>
    </submittedName>
</protein>
<proteinExistence type="predicted"/>
<evidence type="ECO:0000313" key="3">
    <source>
        <dbReference type="EMBL" id="OAD20747.1"/>
    </source>
</evidence>
<gene>
    <name evidence="3" type="ORF">THIOM_003536</name>
</gene>
<reference evidence="3 4" key="1">
    <citation type="submission" date="2016-05" db="EMBL/GenBank/DDBJ databases">
        <title>Single-cell genome of chain-forming Candidatus Thiomargarita nelsonii and comparison to other large sulfur-oxidizing bacteria.</title>
        <authorList>
            <person name="Winkel M."/>
            <person name="Salman V."/>
            <person name="Woyke T."/>
            <person name="Schulz-Vogt H."/>
            <person name="Richter M."/>
            <person name="Flood B."/>
            <person name="Bailey J."/>
            <person name="Amann R."/>
            <person name="Mussmann M."/>
        </authorList>
    </citation>
    <scope>NUCLEOTIDE SEQUENCE [LARGE SCALE GENOMIC DNA]</scope>
    <source>
        <strain evidence="3 4">THI036</strain>
    </source>
</reference>
<feature type="compositionally biased region" description="Polar residues" evidence="1">
    <location>
        <begin position="23"/>
        <end position="35"/>
    </location>
</feature>
<evidence type="ECO:0000259" key="2">
    <source>
        <dbReference type="Pfam" id="PF07603"/>
    </source>
</evidence>
<feature type="domain" description="Lcl C-terminal" evidence="2">
    <location>
        <begin position="118"/>
        <end position="247"/>
    </location>
</feature>
<dbReference type="InterPro" id="IPR011460">
    <property type="entry name" value="Lcl_C"/>
</dbReference>
<dbReference type="Proteomes" id="UP000076962">
    <property type="component" value="Unassembled WGS sequence"/>
</dbReference>
<keyword evidence="4" id="KW-1185">Reference proteome</keyword>
<dbReference type="PATRIC" id="fig|1003181.4.peg.4551"/>
<sequence length="250" mass="26266">MYSTGDICNRLDTGAAGSKKTFTDPTSGPGSTGCSLNDIMDKAPAKDNVNGAQPSDVVAGKKYWGLTDGHWGLQTGQGDSNLVPSNIREGVTIFGVVGTAKLAAPSSPSDRYVDNGNGTVTDTWSSLIWLKNAKCLGHHNWEGAMQIAANLANGQCGLSDGSIVGMWRLPTKLEWGVMIDKNYSNPALSNAAGTSQWTEGDAFTGVQSSIYWSSTANGTSSAWVVRLDNGDVFSHDQANTGDVWAVRGGQ</sequence>
<organism evidence="3 4">
    <name type="scientific">Candidatus Thiomargarita nelsonii</name>
    <dbReference type="NCBI Taxonomy" id="1003181"/>
    <lineage>
        <taxon>Bacteria</taxon>
        <taxon>Pseudomonadati</taxon>
        <taxon>Pseudomonadota</taxon>
        <taxon>Gammaproteobacteria</taxon>
        <taxon>Thiotrichales</taxon>
        <taxon>Thiotrichaceae</taxon>
        <taxon>Thiomargarita</taxon>
    </lineage>
</organism>
<dbReference type="Pfam" id="PF07603">
    <property type="entry name" value="Lcl_C"/>
    <property type="match status" value="1"/>
</dbReference>
<dbReference type="EMBL" id="LUTY01002141">
    <property type="protein sequence ID" value="OAD20747.1"/>
    <property type="molecule type" value="Genomic_DNA"/>
</dbReference>